<feature type="domain" description="Calcineurin-like phosphoesterase" evidence="6">
    <location>
        <begin position="44"/>
        <end position="255"/>
    </location>
</feature>
<dbReference type="SUPFAM" id="SSF56300">
    <property type="entry name" value="Metallo-dependent phosphatases"/>
    <property type="match status" value="1"/>
</dbReference>
<evidence type="ECO:0000256" key="4">
    <source>
        <dbReference type="ARBA" id="ARBA00022912"/>
    </source>
</evidence>
<sequence>MHHTVEAMEALLDRVGGAGLLFDVDRAAAEDRAIQVRHRATSAPLWIIGDLHGDLLALETALAVIDKESAGPDRPQLVFLGDLFDDEGYGLEILLRVFELALRSPGDVCVIAGNHDEALSYDGAYFASSVVPADFAEFLNANLAHEWISRAGKLAVRFFRQAPRALFFLDGLLVAHGGFPLSDLHAKLQETGDWNEPACLSDFVWTRCHPTARRKIPNRFSRGSQFGHQDFAAFCDLGVRLGRPVTHMVRGHDHVEDRYAVPPAYALHPVLTTVALSRRLPREAFGPYRRVPTLARYVEGALPQVYRMHIPDSLIDEFYPDPMEQEMRAAVEAPK</sequence>
<dbReference type="Proteomes" id="UP000660885">
    <property type="component" value="Unassembled WGS sequence"/>
</dbReference>
<accession>A0ABS1U8U4</accession>
<keyword evidence="8" id="KW-1185">Reference proteome</keyword>
<dbReference type="EMBL" id="JAETWB010000021">
    <property type="protein sequence ID" value="MBL6081108.1"/>
    <property type="molecule type" value="Genomic_DNA"/>
</dbReference>
<keyword evidence="5" id="KW-0464">Manganese</keyword>
<dbReference type="PANTHER" id="PTHR11668">
    <property type="entry name" value="SERINE/THREONINE PROTEIN PHOSPHATASE"/>
    <property type="match status" value="1"/>
</dbReference>
<evidence type="ECO:0000313" key="7">
    <source>
        <dbReference type="EMBL" id="MBL6081108.1"/>
    </source>
</evidence>
<dbReference type="InterPro" id="IPR050341">
    <property type="entry name" value="PP1_catalytic_subunit"/>
</dbReference>
<evidence type="ECO:0000259" key="6">
    <source>
        <dbReference type="Pfam" id="PF00149"/>
    </source>
</evidence>
<protein>
    <recommendedName>
        <fullName evidence="1">protein-serine/threonine phosphatase</fullName>
        <ecNumber evidence="1">3.1.3.16</ecNumber>
    </recommendedName>
</protein>
<keyword evidence="3" id="KW-0378">Hydrolase</keyword>
<dbReference type="InterPro" id="IPR004843">
    <property type="entry name" value="Calcineurin-like_PHP"/>
</dbReference>
<gene>
    <name evidence="7" type="ORF">JMJ56_24185</name>
</gene>
<dbReference type="RefSeq" id="WP_202834333.1">
    <property type="nucleotide sequence ID" value="NZ_JAETWB010000021.1"/>
</dbReference>
<keyword evidence="4" id="KW-0904">Protein phosphatase</keyword>
<keyword evidence="2" id="KW-0479">Metal-binding</keyword>
<dbReference type="Pfam" id="PF00149">
    <property type="entry name" value="Metallophos"/>
    <property type="match status" value="1"/>
</dbReference>
<evidence type="ECO:0000256" key="3">
    <source>
        <dbReference type="ARBA" id="ARBA00022801"/>
    </source>
</evidence>
<dbReference type="Gene3D" id="3.60.21.10">
    <property type="match status" value="1"/>
</dbReference>
<dbReference type="InterPro" id="IPR029052">
    <property type="entry name" value="Metallo-depent_PP-like"/>
</dbReference>
<evidence type="ECO:0000256" key="5">
    <source>
        <dbReference type="ARBA" id="ARBA00023211"/>
    </source>
</evidence>
<evidence type="ECO:0000256" key="1">
    <source>
        <dbReference type="ARBA" id="ARBA00013081"/>
    </source>
</evidence>
<dbReference type="PANTHER" id="PTHR11668:SF300">
    <property type="entry name" value="SERINE_THREONINE-PROTEIN PHOSPHATASE"/>
    <property type="match status" value="1"/>
</dbReference>
<reference evidence="7 8" key="1">
    <citation type="submission" date="2021-01" db="EMBL/GenBank/DDBJ databases">
        <title>Belnapia mucosa sp. nov. and Belnapia arida sp. nov., isolated from the Tabernas Desert (Almeria, Spain).</title>
        <authorList>
            <person name="Molina-Menor E."/>
            <person name="Vidal-Verdu A."/>
            <person name="Calonge A."/>
            <person name="Satari L."/>
            <person name="Pereto J."/>
            <person name="Porcar M."/>
        </authorList>
    </citation>
    <scope>NUCLEOTIDE SEQUENCE [LARGE SCALE GENOMIC DNA]</scope>
    <source>
        <strain evidence="7 8">T18</strain>
    </source>
</reference>
<dbReference type="EC" id="3.1.3.16" evidence="1"/>
<evidence type="ECO:0000313" key="8">
    <source>
        <dbReference type="Proteomes" id="UP000660885"/>
    </source>
</evidence>
<organism evidence="7 8">
    <name type="scientific">Belnapia arida</name>
    <dbReference type="NCBI Taxonomy" id="2804533"/>
    <lineage>
        <taxon>Bacteria</taxon>
        <taxon>Pseudomonadati</taxon>
        <taxon>Pseudomonadota</taxon>
        <taxon>Alphaproteobacteria</taxon>
        <taxon>Acetobacterales</taxon>
        <taxon>Roseomonadaceae</taxon>
        <taxon>Belnapia</taxon>
    </lineage>
</organism>
<comment type="caution">
    <text evidence="7">The sequence shown here is derived from an EMBL/GenBank/DDBJ whole genome shotgun (WGS) entry which is preliminary data.</text>
</comment>
<name>A0ABS1U8U4_9PROT</name>
<evidence type="ECO:0000256" key="2">
    <source>
        <dbReference type="ARBA" id="ARBA00022723"/>
    </source>
</evidence>
<proteinExistence type="predicted"/>